<dbReference type="Proteomes" id="UP000604825">
    <property type="component" value="Unassembled WGS sequence"/>
</dbReference>
<gene>
    <name evidence="2" type="ORF">NCGR_LOCUS62349</name>
</gene>
<feature type="compositionally biased region" description="Low complexity" evidence="1">
    <location>
        <begin position="94"/>
        <end position="112"/>
    </location>
</feature>
<feature type="region of interest" description="Disordered" evidence="1">
    <location>
        <begin position="87"/>
        <end position="122"/>
    </location>
</feature>
<evidence type="ECO:0000256" key="1">
    <source>
        <dbReference type="SAM" id="MobiDB-lite"/>
    </source>
</evidence>
<keyword evidence="3" id="KW-1185">Reference proteome</keyword>
<name>A0A811S9J2_9POAL</name>
<sequence>MPGRVAVAPRWSFVTSVAIGSAAADFLPSAATASYGTTATSSSRMGTQTKLPPRSMGLFTRWFSKFSSTTTLSVTATTARRKNSFGWSDYELQPNNSTTTTTPPSAYGTATSQAVKEGTSTNEMVNIDIDEDDNNEANRPVKKRYWSHEEEERLQQQLQVYSRSIAAFVQRHVHQA</sequence>
<comment type="caution">
    <text evidence="2">The sequence shown here is derived from an EMBL/GenBank/DDBJ whole genome shotgun (WGS) entry which is preliminary data.</text>
</comment>
<evidence type="ECO:0000313" key="2">
    <source>
        <dbReference type="EMBL" id="CAD6338251.1"/>
    </source>
</evidence>
<proteinExistence type="predicted"/>
<dbReference type="AlphaFoldDB" id="A0A811S9J2"/>
<organism evidence="2 3">
    <name type="scientific">Miscanthus lutarioriparius</name>
    <dbReference type="NCBI Taxonomy" id="422564"/>
    <lineage>
        <taxon>Eukaryota</taxon>
        <taxon>Viridiplantae</taxon>
        <taxon>Streptophyta</taxon>
        <taxon>Embryophyta</taxon>
        <taxon>Tracheophyta</taxon>
        <taxon>Spermatophyta</taxon>
        <taxon>Magnoliopsida</taxon>
        <taxon>Liliopsida</taxon>
        <taxon>Poales</taxon>
        <taxon>Poaceae</taxon>
        <taxon>PACMAD clade</taxon>
        <taxon>Panicoideae</taxon>
        <taxon>Andropogonodae</taxon>
        <taxon>Andropogoneae</taxon>
        <taxon>Saccharinae</taxon>
        <taxon>Miscanthus</taxon>
    </lineage>
</organism>
<accession>A0A811S9J2</accession>
<protein>
    <submittedName>
        <fullName evidence="2">Uncharacterized protein</fullName>
    </submittedName>
</protein>
<evidence type="ECO:0000313" key="3">
    <source>
        <dbReference type="Proteomes" id="UP000604825"/>
    </source>
</evidence>
<dbReference type="EMBL" id="CAJGYO010000019">
    <property type="protein sequence ID" value="CAD6338251.1"/>
    <property type="molecule type" value="Genomic_DNA"/>
</dbReference>
<reference evidence="2" key="1">
    <citation type="submission" date="2020-10" db="EMBL/GenBank/DDBJ databases">
        <authorList>
            <person name="Han B."/>
            <person name="Lu T."/>
            <person name="Zhao Q."/>
            <person name="Huang X."/>
            <person name="Zhao Y."/>
        </authorList>
    </citation>
    <scope>NUCLEOTIDE SEQUENCE</scope>
</reference>